<dbReference type="InterPro" id="IPR050109">
    <property type="entry name" value="HTH-type_TetR-like_transc_reg"/>
</dbReference>
<dbReference type="Gene3D" id="1.10.357.10">
    <property type="entry name" value="Tetracycline Repressor, domain 2"/>
    <property type="match status" value="1"/>
</dbReference>
<evidence type="ECO:0000259" key="3">
    <source>
        <dbReference type="PROSITE" id="PS50977"/>
    </source>
</evidence>
<dbReference type="InterPro" id="IPR009057">
    <property type="entry name" value="Homeodomain-like_sf"/>
</dbReference>
<organism evidence="4 5">
    <name type="scientific">Aggregatibacter segnis ATCC 33393</name>
    <dbReference type="NCBI Taxonomy" id="888057"/>
    <lineage>
        <taxon>Bacteria</taxon>
        <taxon>Pseudomonadati</taxon>
        <taxon>Pseudomonadota</taxon>
        <taxon>Gammaproteobacteria</taxon>
        <taxon>Pasteurellales</taxon>
        <taxon>Pasteurellaceae</taxon>
        <taxon>Aggregatibacter</taxon>
    </lineage>
</organism>
<keyword evidence="1 2" id="KW-0238">DNA-binding</keyword>
<accession>E6KW88</accession>
<evidence type="ECO:0000313" key="4">
    <source>
        <dbReference type="EMBL" id="EFU68547.1"/>
    </source>
</evidence>
<dbReference type="InterPro" id="IPR001647">
    <property type="entry name" value="HTH_TetR"/>
</dbReference>
<evidence type="ECO:0000256" key="2">
    <source>
        <dbReference type="PROSITE-ProRule" id="PRU00335"/>
    </source>
</evidence>
<dbReference type="EMBL" id="AEPS01000002">
    <property type="protein sequence ID" value="EFU68547.1"/>
    <property type="molecule type" value="Genomic_DNA"/>
</dbReference>
<dbReference type="Proteomes" id="UP000032871">
    <property type="component" value="Unassembled WGS sequence"/>
</dbReference>
<proteinExistence type="predicted"/>
<dbReference type="PRINTS" id="PR00455">
    <property type="entry name" value="HTHTETR"/>
</dbReference>
<reference evidence="4 5" key="1">
    <citation type="submission" date="2010-12" db="EMBL/GenBank/DDBJ databases">
        <authorList>
            <person name="Muzny D."/>
            <person name="Qin X."/>
            <person name="Deng J."/>
            <person name="Jiang H."/>
            <person name="Liu Y."/>
            <person name="Qu J."/>
            <person name="Song X.-Z."/>
            <person name="Zhang L."/>
            <person name="Thornton R."/>
            <person name="Coyle M."/>
            <person name="Francisco L."/>
            <person name="Jackson L."/>
            <person name="Javaid M."/>
            <person name="Korchina V."/>
            <person name="Kovar C."/>
            <person name="Mata R."/>
            <person name="Mathew T."/>
            <person name="Ngo R."/>
            <person name="Nguyen L."/>
            <person name="Nguyen N."/>
            <person name="Okwuonu G."/>
            <person name="Ongeri F."/>
            <person name="Pham C."/>
            <person name="Simmons D."/>
            <person name="Wilczek-Boney K."/>
            <person name="Hale W."/>
            <person name="Jakkamsetti A."/>
            <person name="Pham P."/>
            <person name="Ruth R."/>
            <person name="San Lucas F."/>
            <person name="Warren J."/>
            <person name="Zhang J."/>
            <person name="Zhao Z."/>
            <person name="Zhou C."/>
            <person name="Zhu D."/>
            <person name="Lee S."/>
            <person name="Bess C."/>
            <person name="Blankenburg K."/>
            <person name="Forbes L."/>
            <person name="Fu Q."/>
            <person name="Gubbala S."/>
            <person name="Hirani K."/>
            <person name="Jayaseelan J.C."/>
            <person name="Lara F."/>
            <person name="Munidasa M."/>
            <person name="Palculict T."/>
            <person name="Patil S."/>
            <person name="Pu L.-L."/>
            <person name="Saada N."/>
            <person name="Tang L."/>
            <person name="Weissenberger G."/>
            <person name="Zhu Y."/>
            <person name="Hemphill L."/>
            <person name="Shang Y."/>
            <person name="Youmans B."/>
            <person name="Ayvaz T."/>
            <person name="Ross M."/>
            <person name="Santibanez J."/>
            <person name="Aqrawi P."/>
            <person name="Gross S."/>
            <person name="Joshi V."/>
            <person name="Fowler G."/>
            <person name="Nazareth L."/>
            <person name="Reid J."/>
            <person name="Worley K."/>
            <person name="Petrosino J."/>
            <person name="Highlander S."/>
            <person name="Gibbs R."/>
        </authorList>
    </citation>
    <scope>NUCLEOTIDE SEQUENCE [LARGE SCALE GENOMIC DNA]</scope>
    <source>
        <strain evidence="4 5">ATCC 33393</strain>
    </source>
</reference>
<feature type="domain" description="HTH tetR-type" evidence="3">
    <location>
        <begin position="10"/>
        <end position="70"/>
    </location>
</feature>
<feature type="DNA-binding region" description="H-T-H motif" evidence="2">
    <location>
        <begin position="33"/>
        <end position="52"/>
    </location>
</feature>
<keyword evidence="5" id="KW-1185">Reference proteome</keyword>
<evidence type="ECO:0000256" key="1">
    <source>
        <dbReference type="ARBA" id="ARBA00023125"/>
    </source>
</evidence>
<name>E6KW88_9PAST</name>
<dbReference type="AlphaFoldDB" id="E6KW88"/>
<dbReference type="PANTHER" id="PTHR30055">
    <property type="entry name" value="HTH-TYPE TRANSCRIPTIONAL REGULATOR RUTR"/>
    <property type="match status" value="1"/>
</dbReference>
<comment type="caution">
    <text evidence="4">The sequence shown here is derived from an EMBL/GenBank/DDBJ whole genome shotgun (WGS) entry which is preliminary data.</text>
</comment>
<protein>
    <submittedName>
        <fullName evidence="4">TetR family transcriptional repressor</fullName>
    </submittedName>
</protein>
<dbReference type="SUPFAM" id="SSF46689">
    <property type="entry name" value="Homeodomain-like"/>
    <property type="match status" value="1"/>
</dbReference>
<dbReference type="GO" id="GO:0003677">
    <property type="term" value="F:DNA binding"/>
    <property type="evidence" value="ECO:0007669"/>
    <property type="project" value="UniProtKB-UniRule"/>
</dbReference>
<sequence>MLLPLKERTMKKDIFLKQVATELFYQQGWRLTSVAEICRAAGVSRVTFYKYFPTKQDLVKCIFEEQKNNMRQEFDRLLATEADLATVIQQILTMQQESMTTLYSTAVLHDLNHDQDETLQAFFRQMAQEKYLYMHYFFSTLQQRKSVRDDFPVILIDVLIQKMDEMIHSSVLQQHYAGKEQQLFKDVLQLFMHGIAYQKSAA</sequence>
<dbReference type="Pfam" id="PF00440">
    <property type="entry name" value="TetR_N"/>
    <property type="match status" value="1"/>
</dbReference>
<dbReference type="HOGENOM" id="CLU_069356_30_2_6"/>
<gene>
    <name evidence="4" type="ORF">HMPREF9064_0420</name>
</gene>
<dbReference type="PROSITE" id="PS50977">
    <property type="entry name" value="HTH_TETR_2"/>
    <property type="match status" value="1"/>
</dbReference>
<evidence type="ECO:0000313" key="5">
    <source>
        <dbReference type="Proteomes" id="UP000032871"/>
    </source>
</evidence>